<protein>
    <submittedName>
        <fullName evidence="2">DNA-binding MarR family transcriptional regulator</fullName>
    </submittedName>
</protein>
<dbReference type="GO" id="GO:0003677">
    <property type="term" value="F:DNA binding"/>
    <property type="evidence" value="ECO:0007669"/>
    <property type="project" value="UniProtKB-KW"/>
</dbReference>
<evidence type="ECO:0000313" key="3">
    <source>
        <dbReference type="Proteomes" id="UP000572635"/>
    </source>
</evidence>
<reference evidence="2 3" key="1">
    <citation type="submission" date="2020-08" db="EMBL/GenBank/DDBJ databases">
        <title>Sequencing the genomes of 1000 actinobacteria strains.</title>
        <authorList>
            <person name="Klenk H.-P."/>
        </authorList>
    </citation>
    <scope>NUCLEOTIDE SEQUENCE [LARGE SCALE GENOMIC DNA]</scope>
    <source>
        <strain evidence="2 3">DSM 44551</strain>
    </source>
</reference>
<accession>A0A7W8VED0</accession>
<organism evidence="2 3">
    <name type="scientific">Nocardiopsis composta</name>
    <dbReference type="NCBI Taxonomy" id="157465"/>
    <lineage>
        <taxon>Bacteria</taxon>
        <taxon>Bacillati</taxon>
        <taxon>Actinomycetota</taxon>
        <taxon>Actinomycetes</taxon>
        <taxon>Streptosporangiales</taxon>
        <taxon>Nocardiopsidaceae</taxon>
        <taxon>Nocardiopsis</taxon>
    </lineage>
</organism>
<keyword evidence="2" id="KW-0238">DNA-binding</keyword>
<dbReference type="InterPro" id="IPR039422">
    <property type="entry name" value="MarR/SlyA-like"/>
</dbReference>
<dbReference type="Pfam" id="PF12802">
    <property type="entry name" value="MarR_2"/>
    <property type="match status" value="1"/>
</dbReference>
<keyword evidence="3" id="KW-1185">Reference proteome</keyword>
<dbReference type="SUPFAM" id="SSF46785">
    <property type="entry name" value="Winged helix' DNA-binding domain"/>
    <property type="match status" value="1"/>
</dbReference>
<dbReference type="GO" id="GO:0006950">
    <property type="term" value="P:response to stress"/>
    <property type="evidence" value="ECO:0007669"/>
    <property type="project" value="TreeGrafter"/>
</dbReference>
<name>A0A7W8VED0_9ACTN</name>
<comment type="caution">
    <text evidence="2">The sequence shown here is derived from an EMBL/GenBank/DDBJ whole genome shotgun (WGS) entry which is preliminary data.</text>
</comment>
<dbReference type="Gene3D" id="1.10.10.10">
    <property type="entry name" value="Winged helix-like DNA-binding domain superfamily/Winged helix DNA-binding domain"/>
    <property type="match status" value="1"/>
</dbReference>
<dbReference type="PROSITE" id="PS50995">
    <property type="entry name" value="HTH_MARR_2"/>
    <property type="match status" value="1"/>
</dbReference>
<evidence type="ECO:0000259" key="1">
    <source>
        <dbReference type="PROSITE" id="PS50995"/>
    </source>
</evidence>
<dbReference type="PANTHER" id="PTHR33164:SF99">
    <property type="entry name" value="MARR FAMILY REGULATORY PROTEIN"/>
    <property type="match status" value="1"/>
</dbReference>
<dbReference type="InterPro" id="IPR036390">
    <property type="entry name" value="WH_DNA-bd_sf"/>
</dbReference>
<feature type="domain" description="HTH marR-type" evidence="1">
    <location>
        <begin position="11"/>
        <end position="147"/>
    </location>
</feature>
<dbReference type="GO" id="GO:0003700">
    <property type="term" value="F:DNA-binding transcription factor activity"/>
    <property type="evidence" value="ECO:0007669"/>
    <property type="project" value="InterPro"/>
</dbReference>
<dbReference type="SMART" id="SM00347">
    <property type="entry name" value="HTH_MARR"/>
    <property type="match status" value="1"/>
</dbReference>
<sequence length="163" mass="18266">MGEVEWLSDREQRVWRSLLRAQARMETELDRDLRRSSGLTLVEYGILVALSESPGRRMRMRRLAEEVLVSKSRLTHQISRLESAGHVRREPCEDDRRGFWAVLTDRGVDALVNAAPGHVAAVRGRVFDRLSPAQVDALGELMAILEADDPAELPAPSGDRAGR</sequence>
<dbReference type="InterPro" id="IPR000835">
    <property type="entry name" value="HTH_MarR-typ"/>
</dbReference>
<dbReference type="AlphaFoldDB" id="A0A7W8VED0"/>
<evidence type="ECO:0000313" key="2">
    <source>
        <dbReference type="EMBL" id="MBB5432968.1"/>
    </source>
</evidence>
<dbReference type="EMBL" id="JACHDB010000001">
    <property type="protein sequence ID" value="MBB5432968.1"/>
    <property type="molecule type" value="Genomic_DNA"/>
</dbReference>
<proteinExistence type="predicted"/>
<gene>
    <name evidence="2" type="ORF">HDA36_003052</name>
</gene>
<dbReference type="Proteomes" id="UP000572635">
    <property type="component" value="Unassembled WGS sequence"/>
</dbReference>
<dbReference type="PANTHER" id="PTHR33164">
    <property type="entry name" value="TRANSCRIPTIONAL REGULATOR, MARR FAMILY"/>
    <property type="match status" value="1"/>
</dbReference>
<dbReference type="InterPro" id="IPR036388">
    <property type="entry name" value="WH-like_DNA-bd_sf"/>
</dbReference>